<dbReference type="RefSeq" id="WP_009482679.1">
    <property type="nucleotide sequence ID" value="NZ_BAFE01000058.1"/>
</dbReference>
<sequence length="268" mass="28128">MTPTDTTLTDTALTHTASTSSTVTATSAHGDERPRHVIDLTDEELLGLDGPTSEQVAPLPWIGPRSDAETELAAEVGLRGLLTHGHVDADGGGLDLPDGLSDVLDLRHDARAIVYADHSTRSAQETRILYVHDEASNDAAGCEATGGDTVLVETVDGAGVHRFAIGDLRGATADLTQWCVPHRHEGEGRIEGDGLPPELAGLQSVVFVDVVTLTGGGDVETSSLTFYRLADGRVAEGDESSGRLELTPLADARVRARVGDTVRRALTA</sequence>
<proteinExistence type="predicted"/>
<gene>
    <name evidence="1" type="ORF">MOPEL_080_00600</name>
</gene>
<dbReference type="EMBL" id="BAFE01000058">
    <property type="protein sequence ID" value="GAB48781.1"/>
    <property type="molecule type" value="Genomic_DNA"/>
</dbReference>
<evidence type="ECO:0000313" key="1">
    <source>
        <dbReference type="EMBL" id="GAB48781.1"/>
    </source>
</evidence>
<accession>H5USS3</accession>
<dbReference type="OrthoDB" id="3372012at2"/>
<name>H5USS3_9MICO</name>
<dbReference type="STRING" id="1089455.MOPEL_080_00600"/>
<evidence type="ECO:0000313" key="2">
    <source>
        <dbReference type="Proteomes" id="UP000004367"/>
    </source>
</evidence>
<reference evidence="1 2" key="1">
    <citation type="submission" date="2012-02" db="EMBL/GenBank/DDBJ databases">
        <title>Whole genome shotgun sequence of Mobilicoccus pelagius NBRC 104925.</title>
        <authorList>
            <person name="Yoshida Y."/>
            <person name="Hosoyama A."/>
            <person name="Tsuchikane K."/>
            <person name="Katsumata H."/>
            <person name="Yamazaki S."/>
            <person name="Fujita N."/>
        </authorList>
    </citation>
    <scope>NUCLEOTIDE SEQUENCE [LARGE SCALE GENOMIC DNA]</scope>
    <source>
        <strain evidence="1 2">NBRC 104925</strain>
    </source>
</reference>
<organism evidence="1 2">
    <name type="scientific">Mobilicoccus pelagius NBRC 104925</name>
    <dbReference type="NCBI Taxonomy" id="1089455"/>
    <lineage>
        <taxon>Bacteria</taxon>
        <taxon>Bacillati</taxon>
        <taxon>Actinomycetota</taxon>
        <taxon>Actinomycetes</taxon>
        <taxon>Micrococcales</taxon>
        <taxon>Dermatophilaceae</taxon>
        <taxon>Mobilicoccus</taxon>
    </lineage>
</organism>
<comment type="caution">
    <text evidence="1">The sequence shown here is derived from an EMBL/GenBank/DDBJ whole genome shotgun (WGS) entry which is preliminary data.</text>
</comment>
<dbReference type="AlphaFoldDB" id="H5USS3"/>
<protein>
    <submittedName>
        <fullName evidence="1">Uncharacterized protein</fullName>
    </submittedName>
</protein>
<keyword evidence="2" id="KW-1185">Reference proteome</keyword>
<dbReference type="Proteomes" id="UP000004367">
    <property type="component" value="Unassembled WGS sequence"/>
</dbReference>